<dbReference type="EMBL" id="JADCJZ010000003">
    <property type="protein sequence ID" value="MBE5024670.1"/>
    <property type="molecule type" value="Genomic_DNA"/>
</dbReference>
<evidence type="ECO:0000313" key="1">
    <source>
        <dbReference type="EMBL" id="MBE5024670.1"/>
    </source>
</evidence>
<proteinExistence type="predicted"/>
<keyword evidence="2" id="KW-1185">Reference proteome</keyword>
<evidence type="ECO:0000313" key="2">
    <source>
        <dbReference type="Proteomes" id="UP001194273"/>
    </source>
</evidence>
<name>A0ABR9QUA7_9ACTN</name>
<sequence length="303" mass="34639">MDAFTFRLLTHIKRAYETSCGVARYELVDSGAAVGTRQFYVRDLTDNLIRPMSERHKAEFSHGSGKELEDKMRALRSSSAMTFNVLGNEIFSVQTSSESLFEALPPGCYHVTYEYQIPTLRRGLPANLDALLHDGKGRIVACEFKYLEWVLGAPKPLRPAYFERARYRHAHAAEAFVPAAKGLESRGFERLDYAQLFKHTLALYNACVEGRLSHAHTLTLLNVVWEPPNRSEALSRDELRQLAAKCEDERHEFAKFLEEMAPARKSFEAFGVRFSMVYLPVSKLISIGSYPAAERERLYRYVW</sequence>
<protein>
    <submittedName>
        <fullName evidence="1">Uncharacterized protein</fullName>
    </submittedName>
</protein>
<dbReference type="RefSeq" id="WP_193530311.1">
    <property type="nucleotide sequence ID" value="NZ_JADCJZ010000003.1"/>
</dbReference>
<gene>
    <name evidence="1" type="ORF">INF26_07375</name>
</gene>
<dbReference type="Pfam" id="PF22558">
    <property type="entry name" value="REase-ARP"/>
    <property type="match status" value="1"/>
</dbReference>
<reference evidence="1 2" key="1">
    <citation type="submission" date="2020-10" db="EMBL/GenBank/DDBJ databases">
        <title>ChiBAC.</title>
        <authorList>
            <person name="Zenner C."/>
            <person name="Hitch T.C.A."/>
            <person name="Clavel T."/>
        </authorList>
    </citation>
    <scope>NUCLEOTIDE SEQUENCE [LARGE SCALE GENOMIC DNA]</scope>
    <source>
        <strain evidence="1 2">DSM 107455</strain>
    </source>
</reference>
<dbReference type="Proteomes" id="UP001194273">
    <property type="component" value="Unassembled WGS sequence"/>
</dbReference>
<comment type="caution">
    <text evidence="1">The sequence shown here is derived from an EMBL/GenBank/DDBJ whole genome shotgun (WGS) entry which is preliminary data.</text>
</comment>
<accession>A0ABR9QUA7</accession>
<dbReference type="InterPro" id="IPR054333">
    <property type="entry name" value="REase-ARP-assoc"/>
</dbReference>
<organism evidence="1 2">
    <name type="scientific">Thermophilibacter gallinarum</name>
    <dbReference type="NCBI Taxonomy" id="2779357"/>
    <lineage>
        <taxon>Bacteria</taxon>
        <taxon>Bacillati</taxon>
        <taxon>Actinomycetota</taxon>
        <taxon>Coriobacteriia</taxon>
        <taxon>Coriobacteriales</taxon>
        <taxon>Atopobiaceae</taxon>
        <taxon>Thermophilibacter</taxon>
    </lineage>
</organism>